<dbReference type="OrthoDB" id="10056939at2759"/>
<keyword evidence="3 5" id="KW-0539">Nucleus</keyword>
<dbReference type="PROSITE" id="PS50071">
    <property type="entry name" value="HOMEOBOX_2"/>
    <property type="match status" value="1"/>
</dbReference>
<keyword evidence="4" id="KW-0479">Metal-binding</keyword>
<dbReference type="PROSITE" id="PS50157">
    <property type="entry name" value="ZINC_FINGER_C2H2_2"/>
    <property type="match status" value="1"/>
</dbReference>
<feature type="compositionally biased region" description="Polar residues" evidence="6">
    <location>
        <begin position="358"/>
        <end position="381"/>
    </location>
</feature>
<name>A0A3D8SZT3_9HELO</name>
<protein>
    <submittedName>
        <fullName evidence="9">Uncharacterized protein</fullName>
    </submittedName>
</protein>
<comment type="caution">
    <text evidence="9">The sequence shown here is derived from an EMBL/GenBank/DDBJ whole genome shotgun (WGS) entry which is preliminary data.</text>
</comment>
<dbReference type="EMBL" id="PDLN01000002">
    <property type="protein sequence ID" value="RDW91822.1"/>
    <property type="molecule type" value="Genomic_DNA"/>
</dbReference>
<evidence type="ECO:0000256" key="6">
    <source>
        <dbReference type="SAM" id="MobiDB-lite"/>
    </source>
</evidence>
<dbReference type="InterPro" id="IPR001356">
    <property type="entry name" value="HD"/>
</dbReference>
<evidence type="ECO:0000256" key="3">
    <source>
        <dbReference type="ARBA" id="ARBA00023242"/>
    </source>
</evidence>
<keyword evidence="4" id="KW-0863">Zinc-finger</keyword>
<gene>
    <name evidence="9" type="ORF">BP5796_01216</name>
</gene>
<dbReference type="AlphaFoldDB" id="A0A3D8SZT3"/>
<dbReference type="SMART" id="SM00389">
    <property type="entry name" value="HOX"/>
    <property type="match status" value="1"/>
</dbReference>
<keyword evidence="4" id="KW-0862">Zinc</keyword>
<feature type="domain" description="Homeobox" evidence="7">
    <location>
        <begin position="226"/>
        <end position="280"/>
    </location>
</feature>
<feature type="DNA-binding region" description="Homeobox" evidence="5">
    <location>
        <begin position="228"/>
        <end position="281"/>
    </location>
</feature>
<proteinExistence type="predicted"/>
<feature type="region of interest" description="Disordered" evidence="6">
    <location>
        <begin position="92"/>
        <end position="112"/>
    </location>
</feature>
<keyword evidence="1 5" id="KW-0238">DNA-binding</keyword>
<dbReference type="PROSITE" id="PS00028">
    <property type="entry name" value="ZINC_FINGER_C2H2_1"/>
    <property type="match status" value="2"/>
</dbReference>
<dbReference type="GO" id="GO:0005634">
    <property type="term" value="C:nucleus"/>
    <property type="evidence" value="ECO:0007669"/>
    <property type="project" value="UniProtKB-SubCell"/>
</dbReference>
<dbReference type="InterPro" id="IPR009057">
    <property type="entry name" value="Homeodomain-like_sf"/>
</dbReference>
<dbReference type="InterPro" id="IPR013087">
    <property type="entry name" value="Znf_C2H2_type"/>
</dbReference>
<dbReference type="SMART" id="SM00355">
    <property type="entry name" value="ZnF_C2H2"/>
    <property type="match status" value="2"/>
</dbReference>
<dbReference type="Pfam" id="PF05920">
    <property type="entry name" value="Homeobox_KN"/>
    <property type="match status" value="1"/>
</dbReference>
<organism evidence="9 10">
    <name type="scientific">Coleophoma crateriformis</name>
    <dbReference type="NCBI Taxonomy" id="565419"/>
    <lineage>
        <taxon>Eukaryota</taxon>
        <taxon>Fungi</taxon>
        <taxon>Dikarya</taxon>
        <taxon>Ascomycota</taxon>
        <taxon>Pezizomycotina</taxon>
        <taxon>Leotiomycetes</taxon>
        <taxon>Helotiales</taxon>
        <taxon>Dermateaceae</taxon>
        <taxon>Coleophoma</taxon>
    </lineage>
</organism>
<dbReference type="GO" id="GO:0003677">
    <property type="term" value="F:DNA binding"/>
    <property type="evidence" value="ECO:0007669"/>
    <property type="project" value="UniProtKB-UniRule"/>
</dbReference>
<feature type="compositionally biased region" description="Basic residues" evidence="6">
    <location>
        <begin position="388"/>
        <end position="399"/>
    </location>
</feature>
<dbReference type="CDD" id="cd00086">
    <property type="entry name" value="homeodomain"/>
    <property type="match status" value="1"/>
</dbReference>
<accession>A0A3D8SZT3</accession>
<evidence type="ECO:0000256" key="5">
    <source>
        <dbReference type="PROSITE-ProRule" id="PRU00108"/>
    </source>
</evidence>
<dbReference type="Proteomes" id="UP000256328">
    <property type="component" value="Unassembled WGS sequence"/>
</dbReference>
<feature type="region of interest" description="Disordered" evidence="6">
    <location>
        <begin position="358"/>
        <end position="404"/>
    </location>
</feature>
<dbReference type="GO" id="GO:0006355">
    <property type="term" value="P:regulation of DNA-templated transcription"/>
    <property type="evidence" value="ECO:0007669"/>
    <property type="project" value="InterPro"/>
</dbReference>
<dbReference type="InterPro" id="IPR008422">
    <property type="entry name" value="KN_HD"/>
</dbReference>
<evidence type="ECO:0000259" key="8">
    <source>
        <dbReference type="PROSITE" id="PS50157"/>
    </source>
</evidence>
<dbReference type="SUPFAM" id="SSF46689">
    <property type="entry name" value="Homeodomain-like"/>
    <property type="match status" value="1"/>
</dbReference>
<dbReference type="Gene3D" id="1.10.10.60">
    <property type="entry name" value="Homeodomain-like"/>
    <property type="match status" value="1"/>
</dbReference>
<feature type="domain" description="C2H2-type" evidence="8">
    <location>
        <begin position="416"/>
        <end position="439"/>
    </location>
</feature>
<evidence type="ECO:0000259" key="7">
    <source>
        <dbReference type="PROSITE" id="PS50071"/>
    </source>
</evidence>
<dbReference type="GO" id="GO:0008270">
    <property type="term" value="F:zinc ion binding"/>
    <property type="evidence" value="ECO:0007669"/>
    <property type="project" value="UniProtKB-KW"/>
</dbReference>
<dbReference type="InterPro" id="IPR050224">
    <property type="entry name" value="TALE_homeobox"/>
</dbReference>
<keyword evidence="2 5" id="KW-0371">Homeobox</keyword>
<keyword evidence="10" id="KW-1185">Reference proteome</keyword>
<reference evidence="9 10" key="1">
    <citation type="journal article" date="2018" name="IMA Fungus">
        <title>IMA Genome-F 9: Draft genome sequence of Annulohypoxylon stygium, Aspergillus mulundensis, Berkeleyomyces basicola (syn. Thielaviopsis basicola), Ceratocystis smalleyi, two Cercospora beticola strains, Coleophoma cylindrospora, Fusarium fracticaudum, Phialophora cf. hyalina, and Morchella septimelata.</title>
        <authorList>
            <person name="Wingfield B.D."/>
            <person name="Bills G.F."/>
            <person name="Dong Y."/>
            <person name="Huang W."/>
            <person name="Nel W.J."/>
            <person name="Swalarsk-Parry B.S."/>
            <person name="Vaghefi N."/>
            <person name="Wilken P.M."/>
            <person name="An Z."/>
            <person name="de Beer Z.W."/>
            <person name="De Vos L."/>
            <person name="Chen L."/>
            <person name="Duong T.A."/>
            <person name="Gao Y."/>
            <person name="Hammerbacher A."/>
            <person name="Kikkert J.R."/>
            <person name="Li Y."/>
            <person name="Li H."/>
            <person name="Li K."/>
            <person name="Li Q."/>
            <person name="Liu X."/>
            <person name="Ma X."/>
            <person name="Naidoo K."/>
            <person name="Pethybridge S.J."/>
            <person name="Sun J."/>
            <person name="Steenkamp E.T."/>
            <person name="van der Nest M.A."/>
            <person name="van Wyk S."/>
            <person name="Wingfield M.J."/>
            <person name="Xiong C."/>
            <person name="Yue Q."/>
            <person name="Zhang X."/>
        </authorList>
    </citation>
    <scope>NUCLEOTIDE SEQUENCE [LARGE SCALE GENOMIC DNA]</scope>
    <source>
        <strain evidence="9 10">BP5796</strain>
    </source>
</reference>
<evidence type="ECO:0000256" key="2">
    <source>
        <dbReference type="ARBA" id="ARBA00023155"/>
    </source>
</evidence>
<feature type="region of interest" description="Disordered" evidence="6">
    <location>
        <begin position="275"/>
        <end position="298"/>
    </location>
</feature>
<dbReference type="PANTHER" id="PTHR11850">
    <property type="entry name" value="HOMEOBOX PROTEIN TRANSCRIPTION FACTORS"/>
    <property type="match status" value="1"/>
</dbReference>
<sequence length="596" mass="66768">MERLPSDSPRDSHVPVAVIAESHYVNPIESQLSPQYPDSSSQNYIANPSWSQDPLSLADPGSYDLCSLDYLDFDSFVSSGIVSGSNDFVQSSTALRPAQQHDQSTGNNFQPDSLQNYSNVSDWIEGAYKPTSACSYCLQNRLQCLVLRTDPANPNPVTSCASCVALFRECSMARGSKRLPAEFETMAPGMGQLHGVIEENDNSLPLLVSVAERAESASVTNTGKPMSRRSIRPLKEWVLANQDYPYPSREDKLLLESQTGLTKVQINNWFANERRRQKRRQATIPPLLSTQARPLSDTDGRLLAMDPMERWENSPPESEPVQLSMVAKAAEALGLPHPQGQGYGACFSSYPGASGNPTSSVASYDTSLSDTSNGSSASAWSDRSHRLVEKRKRRSRRRSARPETTTATAVDARCLYQCTFCGEGFSKSYDWQRHEQSLHLPMERWVCSPTGPLITWPRNEDSPRCLFCQEKSPTTEHLATHDAEACLERPAEERTFTRKDHLRQHLKKYHGCLNPSSLDWLLDSWKVDNPNFRSRCGFCGRWFTAWKERAAHLSWHFQQGAQMTEWTGHYGFDEESQKLLTGVVVDLNIKSPLETG</sequence>
<evidence type="ECO:0000256" key="4">
    <source>
        <dbReference type="PROSITE-ProRule" id="PRU00042"/>
    </source>
</evidence>
<evidence type="ECO:0000256" key="1">
    <source>
        <dbReference type="ARBA" id="ARBA00023125"/>
    </source>
</evidence>
<evidence type="ECO:0000313" key="10">
    <source>
        <dbReference type="Proteomes" id="UP000256328"/>
    </source>
</evidence>
<comment type="subcellular location">
    <subcellularLocation>
        <location evidence="5">Nucleus</location>
    </subcellularLocation>
</comment>
<evidence type="ECO:0000313" key="9">
    <source>
        <dbReference type="EMBL" id="RDW91822.1"/>
    </source>
</evidence>